<name>A0A384ZX56_9CAUD</name>
<keyword evidence="2" id="KW-1185">Reference proteome</keyword>
<accession>A0A384ZX56</accession>
<dbReference type="InterPro" id="IPR013320">
    <property type="entry name" value="ConA-like_dom_sf"/>
</dbReference>
<sequence length="524" mass="56153">MRLLGSNLLPFSVAQLPGTWSTGIEVEAYFFEGTIPSDLSQYFLDHRKLIADCVGASRIVLQPTSEGLLMSQPYTHGIKAVPGSVYDPKLGVTIHYPKNIIPRRTTASASTFDIDTAYATDLLTGNKKMKLHPSIGLFPGFPVSAPMQLTDYVGNMTAQTATVADLVFDSLITFDAALSDSPNKNAAASLQIIAASTTAGATASGTSVNLSVPVNVATNAAPSAITTDILRAVGNSSVRRCLPVSIGDKSTTKVTKNIGYAILLIADSNNGALAAGTADIRMIAVKVGAKGSGELIELESLAISTGEFPEVLQVRTAKTLSAANTLPSWIEPNARIAISAENFNSSPSKDYLGNDLTFTGWPKQSDGSIRGTSGSRLSFPATVDIDFTKSFYLSFDYRQDTTASNAEMDLIVVQTSYTDRFILSLDRSNETGFCIWNNQQGTKVARSFANYTALLTTDFVRVVYQYDSDTGTHKFSVDGTVVDSFQYTILPYTLQPIQMLGVYGAASLPTAYIKNFQIVQGKKI</sequence>
<dbReference type="SUPFAM" id="SSF49899">
    <property type="entry name" value="Concanavalin A-like lectins/glucanases"/>
    <property type="match status" value="1"/>
</dbReference>
<dbReference type="Gene3D" id="2.60.120.200">
    <property type="match status" value="1"/>
</dbReference>
<proteinExistence type="predicted"/>
<dbReference type="Proteomes" id="UP000263326">
    <property type="component" value="Segment"/>
</dbReference>
<dbReference type="EMBL" id="MH460461">
    <property type="protein sequence ID" value="AXG66809.1"/>
    <property type="molecule type" value="Genomic_DNA"/>
</dbReference>
<evidence type="ECO:0000313" key="2">
    <source>
        <dbReference type="Proteomes" id="UP000263326"/>
    </source>
</evidence>
<reference evidence="1 2" key="1">
    <citation type="journal article" date="2018" name="Front. Microbiol.">
        <title>Jumbo Bacteriophages Are Represented Within an Increasing Diversity of Environmental Viruses Infecting the Emerging Phytopathogen, Dickeya solani.</title>
        <authorList>
            <person name="Day A.W."/>
            <person name="Ahn J."/>
            <person name="Salmond G.P.C."/>
        </authorList>
    </citation>
    <scope>NUCLEOTIDE SEQUENCE [LARGE SCALE GENOMIC DNA]</scope>
</reference>
<organism evidence="1 2">
    <name type="scientific">Dickeya phage vB_DsoM_JA29</name>
    <dbReference type="NCBI Taxonomy" id="2283031"/>
    <lineage>
        <taxon>Viruses</taxon>
        <taxon>Duplodnaviria</taxon>
        <taxon>Heunggongvirae</taxon>
        <taxon>Uroviricota</taxon>
        <taxon>Caudoviricetes</taxon>
        <taxon>Salmondvirus</taxon>
        <taxon>Salmondvirus JA29</taxon>
    </lineage>
</organism>
<gene>
    <name evidence="1" type="ORF">JA29_083</name>
</gene>
<evidence type="ECO:0000313" key="1">
    <source>
        <dbReference type="EMBL" id="AXG66809.1"/>
    </source>
</evidence>
<protein>
    <submittedName>
        <fullName evidence="1">Uncharacterized protein</fullName>
    </submittedName>
</protein>